<dbReference type="InterPro" id="IPR054186">
    <property type="entry name" value="DUF6891"/>
</dbReference>
<protein>
    <recommendedName>
        <fullName evidence="1">DUF6891 domain-containing protein</fullName>
    </recommendedName>
</protein>
<reference evidence="2 3" key="1">
    <citation type="submission" date="2021-01" db="EMBL/GenBank/DDBJ databases">
        <title>Whole genome shotgun sequence of Actinoplanes humidus NBRC 14915.</title>
        <authorList>
            <person name="Komaki H."/>
            <person name="Tamura T."/>
        </authorList>
    </citation>
    <scope>NUCLEOTIDE SEQUENCE [LARGE SCALE GENOMIC DNA]</scope>
    <source>
        <strain evidence="2 3">NBRC 14915</strain>
    </source>
</reference>
<accession>A0ABQ3ZEH5</accession>
<comment type="caution">
    <text evidence="2">The sequence shown here is derived from an EMBL/GenBank/DDBJ whole genome shotgun (WGS) entry which is preliminary data.</text>
</comment>
<feature type="domain" description="DUF6891" evidence="1">
    <location>
        <begin position="11"/>
        <end position="192"/>
    </location>
</feature>
<dbReference type="Pfam" id="PF21831">
    <property type="entry name" value="DUF6891"/>
    <property type="match status" value="1"/>
</dbReference>
<proteinExistence type="predicted"/>
<evidence type="ECO:0000313" key="2">
    <source>
        <dbReference type="EMBL" id="GIE16967.1"/>
    </source>
</evidence>
<name>A0ABQ3ZEH5_9ACTN</name>
<organism evidence="2 3">
    <name type="scientific">Winogradskya humida</name>
    <dbReference type="NCBI Taxonomy" id="113566"/>
    <lineage>
        <taxon>Bacteria</taxon>
        <taxon>Bacillati</taxon>
        <taxon>Actinomycetota</taxon>
        <taxon>Actinomycetes</taxon>
        <taxon>Micromonosporales</taxon>
        <taxon>Micromonosporaceae</taxon>
        <taxon>Winogradskya</taxon>
    </lineage>
</organism>
<sequence>MQPDELRQPDDLRRSATAYARGEVARGLMTCGMIVSGTVEYLDDQGEAAELYALAWEIVPRELAAHLEAQAGWAARTDSDRLTDAFRVLDVAGIVAREDFACCGSCGHSEIGDEVGKGQRARGYVFYHGQDAERAARGGSLWLAYGAFGGEVGDAEVGGEIVAALRGEGLEVDWTDDADQRIHVRLRWAKRRHGRMAAFPESAGSGRTVEMRFVPDRQLVFPPMSVGALAALELPWLPEDTSVRVDDGEQTVTIRREKHRLISDDGREAGRFEGLRLFGAGGGGEIPDEPGLIEVTYQSMPNGPWQSAGRPMSLPEILDVVRRLPTRTGSWLCAVHENGIVQLWWENGKLWLEAPLAAESASIGKYAGLDEAELMLTILATEHRIALRELDGVTTKPW</sequence>
<gene>
    <name evidence="2" type="ORF">Ahu01nite_000690</name>
</gene>
<evidence type="ECO:0000259" key="1">
    <source>
        <dbReference type="Pfam" id="PF21831"/>
    </source>
</evidence>
<dbReference type="EMBL" id="BOMN01000001">
    <property type="protein sequence ID" value="GIE16967.1"/>
    <property type="molecule type" value="Genomic_DNA"/>
</dbReference>
<dbReference type="Proteomes" id="UP000603200">
    <property type="component" value="Unassembled WGS sequence"/>
</dbReference>
<keyword evidence="3" id="KW-1185">Reference proteome</keyword>
<evidence type="ECO:0000313" key="3">
    <source>
        <dbReference type="Proteomes" id="UP000603200"/>
    </source>
</evidence>